<keyword evidence="9" id="KW-0413">Isomerase</keyword>
<dbReference type="InterPro" id="IPR002205">
    <property type="entry name" value="Topo_IIA_dom_A"/>
</dbReference>
<dbReference type="InterPro" id="IPR013757">
    <property type="entry name" value="Topo_IIA_A_a_sf"/>
</dbReference>
<dbReference type="PANTHER" id="PTHR10169:SF38">
    <property type="entry name" value="DNA TOPOISOMERASE 2"/>
    <property type="match status" value="1"/>
</dbReference>
<dbReference type="Gene3D" id="3.30.1360.40">
    <property type="match status" value="1"/>
</dbReference>
<feature type="non-terminal residue" evidence="14">
    <location>
        <position position="1"/>
    </location>
</feature>
<dbReference type="FunFam" id="3.30.1360.40:FF:000003">
    <property type="entry name" value="DNA topoisomerase 2"/>
    <property type="match status" value="1"/>
</dbReference>
<evidence type="ECO:0000256" key="10">
    <source>
        <dbReference type="PROSITE-ProRule" id="PRU01384"/>
    </source>
</evidence>
<dbReference type="Pfam" id="PF00521">
    <property type="entry name" value="DNA_topoisoIV"/>
    <property type="match status" value="1"/>
</dbReference>
<dbReference type="GO" id="GO:0000712">
    <property type="term" value="P:resolution of meiotic recombination intermediates"/>
    <property type="evidence" value="ECO:0007669"/>
    <property type="project" value="TreeGrafter"/>
</dbReference>
<keyword evidence="11" id="KW-0175">Coiled coil</keyword>
<organism evidence="14 15">
    <name type="scientific">Bifiguratus adelaidae</name>
    <dbReference type="NCBI Taxonomy" id="1938954"/>
    <lineage>
        <taxon>Eukaryota</taxon>
        <taxon>Fungi</taxon>
        <taxon>Fungi incertae sedis</taxon>
        <taxon>Mucoromycota</taxon>
        <taxon>Mucoromycotina</taxon>
        <taxon>Endogonomycetes</taxon>
        <taxon>Endogonales</taxon>
        <taxon>Endogonales incertae sedis</taxon>
        <taxon>Bifiguratus</taxon>
    </lineage>
</organism>
<keyword evidence="8 10" id="KW-0238">DNA-binding</keyword>
<dbReference type="SUPFAM" id="SSF56719">
    <property type="entry name" value="Type II DNA topoisomerase"/>
    <property type="match status" value="1"/>
</dbReference>
<dbReference type="GO" id="GO:0003677">
    <property type="term" value="F:DNA binding"/>
    <property type="evidence" value="ECO:0007669"/>
    <property type="project" value="UniProtKB-UniRule"/>
</dbReference>
<evidence type="ECO:0000256" key="6">
    <source>
        <dbReference type="ARBA" id="ARBA00022840"/>
    </source>
</evidence>
<proteinExistence type="inferred from homology"/>
<comment type="catalytic activity">
    <reaction evidence="1">
        <text>ATP-dependent breakage, passage and rejoining of double-stranded DNA.</text>
        <dbReference type="EC" id="5.6.2.2"/>
    </reaction>
</comment>
<keyword evidence="5" id="KW-0547">Nucleotide-binding</keyword>
<comment type="cofactor">
    <cofactor evidence="2">
        <name>Mg(2+)</name>
        <dbReference type="ChEBI" id="CHEBI:18420"/>
    </cofactor>
</comment>
<dbReference type="PROSITE" id="PS52040">
    <property type="entry name" value="TOPO_IIA"/>
    <property type="match status" value="1"/>
</dbReference>
<evidence type="ECO:0000256" key="7">
    <source>
        <dbReference type="ARBA" id="ARBA00023029"/>
    </source>
</evidence>
<dbReference type="Gene3D" id="1.10.268.10">
    <property type="entry name" value="Topoisomerase, domain 3"/>
    <property type="match status" value="1"/>
</dbReference>
<keyword evidence="7" id="KW-0799">Topoisomerase</keyword>
<evidence type="ECO:0000259" key="13">
    <source>
        <dbReference type="PROSITE" id="PS52040"/>
    </source>
</evidence>
<evidence type="ECO:0000256" key="3">
    <source>
        <dbReference type="ARBA" id="ARBA00011080"/>
    </source>
</evidence>
<dbReference type="PANTHER" id="PTHR10169">
    <property type="entry name" value="DNA TOPOISOMERASE/GYRASE"/>
    <property type="match status" value="1"/>
</dbReference>
<comment type="similarity">
    <text evidence="3">Belongs to the type II topoisomerase family.</text>
</comment>
<dbReference type="GO" id="GO:0005634">
    <property type="term" value="C:nucleus"/>
    <property type="evidence" value="ECO:0007669"/>
    <property type="project" value="TreeGrafter"/>
</dbReference>
<evidence type="ECO:0000256" key="12">
    <source>
        <dbReference type="SAM" id="MobiDB-lite"/>
    </source>
</evidence>
<dbReference type="GO" id="GO:0003918">
    <property type="term" value="F:DNA topoisomerase type II (double strand cut, ATP-hydrolyzing) activity"/>
    <property type="evidence" value="ECO:0007669"/>
    <property type="project" value="UniProtKB-EC"/>
</dbReference>
<evidence type="ECO:0000256" key="9">
    <source>
        <dbReference type="ARBA" id="ARBA00023235"/>
    </source>
</evidence>
<evidence type="ECO:0000313" key="14">
    <source>
        <dbReference type="EMBL" id="OZJ02758.1"/>
    </source>
</evidence>
<evidence type="ECO:0000256" key="1">
    <source>
        <dbReference type="ARBA" id="ARBA00000185"/>
    </source>
</evidence>
<dbReference type="GO" id="GO:0005524">
    <property type="term" value="F:ATP binding"/>
    <property type="evidence" value="ECO:0007669"/>
    <property type="project" value="UniProtKB-KW"/>
</dbReference>
<evidence type="ECO:0000256" key="2">
    <source>
        <dbReference type="ARBA" id="ARBA00001946"/>
    </source>
</evidence>
<dbReference type="OrthoDB" id="424831at2759"/>
<dbReference type="SMART" id="SM00434">
    <property type="entry name" value="TOP4c"/>
    <property type="match status" value="1"/>
</dbReference>
<name>A0A261XWQ9_9FUNG</name>
<accession>A0A261XWQ9</accession>
<reference evidence="14 15" key="1">
    <citation type="journal article" date="2017" name="Mycologia">
        <title>Bifiguratus adelaidae, gen. et sp. nov., a new member of Mucoromycotina in endophytic and soil-dwelling habitats.</title>
        <authorList>
            <person name="Torres-Cruz T.J."/>
            <person name="Billingsley Tobias T.L."/>
            <person name="Almatruk M."/>
            <person name="Hesse C."/>
            <person name="Kuske C.R."/>
            <person name="Desiro A."/>
            <person name="Benucci G.M."/>
            <person name="Bonito G."/>
            <person name="Stajich J.E."/>
            <person name="Dunlap C."/>
            <person name="Arnold A.E."/>
            <person name="Porras-Alfaro A."/>
        </authorList>
    </citation>
    <scope>NUCLEOTIDE SEQUENCE [LARGE SCALE GENOMIC DNA]</scope>
    <source>
        <strain evidence="14 15">AZ0501</strain>
    </source>
</reference>
<sequence>IIANLRRKLKGEYFQRMVPWYRGFQGNIEAVGEGKYKITGIIVKKDDTTVEITELPVGTWTQTYKEFLEELMSSEKGGSFIKDYKEYHTDTRVHFLVNLTLDNMRKAEAEGLENKFKLIVYVDTSHMVCFDTNSKIRAYANELEIMEEFYHMRLKFYDRRKAHLLKQLQHNCEQLENRVRFITEVNDDKMKLRNRRKADIIKDLAKKGYRQFLPKDKKEINVADPDHESEENTEGDEAEGYNYLLNMSIYHMTFEKVEHLKADLANKRKEIVELSDKTISQLWLQDLSDLEEEWQRNCEEHEVLMKSATPIQQKTKRQRKKPVVNLAGDVADKSLSKSASAPLEGMEQEADHKANTKAPRKSKSTIPSDNKPPEEDIDVKTPTKDMVYELVVKEEGDGEAGPVLVKGYAKLSEVSLNEDDEIDGNVDMDGATKASTSEVQKVEEGIGVGNGLKPKRKATQNTSSIKAQDPSQLSDMDIDEDNQATPKAEYIPKKPRGRPKTSKTTS</sequence>
<feature type="region of interest" description="Disordered" evidence="12">
    <location>
        <begin position="420"/>
        <end position="506"/>
    </location>
</feature>
<evidence type="ECO:0000256" key="4">
    <source>
        <dbReference type="ARBA" id="ARBA00012895"/>
    </source>
</evidence>
<dbReference type="PRINTS" id="PR01158">
    <property type="entry name" value="TOPISMRASEII"/>
</dbReference>
<dbReference type="EC" id="5.6.2.2" evidence="4"/>
<dbReference type="InterPro" id="IPR001154">
    <property type="entry name" value="TopoII_euk"/>
</dbReference>
<feature type="region of interest" description="Disordered" evidence="12">
    <location>
        <begin position="310"/>
        <end position="382"/>
    </location>
</feature>
<dbReference type="AlphaFoldDB" id="A0A261XWQ9"/>
<feature type="coiled-coil region" evidence="11">
    <location>
        <begin position="257"/>
        <end position="304"/>
    </location>
</feature>
<dbReference type="Proteomes" id="UP000242875">
    <property type="component" value="Unassembled WGS sequence"/>
</dbReference>
<dbReference type="InterPro" id="IPR050634">
    <property type="entry name" value="DNA_Topoisomerase_II"/>
</dbReference>
<feature type="domain" description="Topo IIA-type catalytic" evidence="13">
    <location>
        <begin position="1"/>
        <end position="287"/>
    </location>
</feature>
<protein>
    <recommendedName>
        <fullName evidence="4">DNA topoisomerase (ATP-hydrolyzing)</fullName>
        <ecNumber evidence="4">5.6.2.2</ecNumber>
    </recommendedName>
</protein>
<feature type="compositionally biased region" description="Basic and acidic residues" evidence="12">
    <location>
        <begin position="371"/>
        <end position="382"/>
    </location>
</feature>
<feature type="compositionally biased region" description="Basic residues" evidence="12">
    <location>
        <begin position="493"/>
        <end position="506"/>
    </location>
</feature>
<keyword evidence="15" id="KW-1185">Reference proteome</keyword>
<comment type="caution">
    <text evidence="14">The sequence shown here is derived from an EMBL/GenBank/DDBJ whole genome shotgun (WGS) entry which is preliminary data.</text>
</comment>
<evidence type="ECO:0000313" key="15">
    <source>
        <dbReference type="Proteomes" id="UP000242875"/>
    </source>
</evidence>
<dbReference type="GO" id="GO:0006265">
    <property type="term" value="P:DNA topological change"/>
    <property type="evidence" value="ECO:0007669"/>
    <property type="project" value="InterPro"/>
</dbReference>
<comment type="caution">
    <text evidence="10">Lacks conserved residue(s) required for the propagation of feature annotation.</text>
</comment>
<dbReference type="InterPro" id="IPR013760">
    <property type="entry name" value="Topo_IIA-like_dom_sf"/>
</dbReference>
<feature type="compositionally biased region" description="Polar residues" evidence="12">
    <location>
        <begin position="459"/>
        <end position="474"/>
    </location>
</feature>
<keyword evidence="6" id="KW-0067">ATP-binding</keyword>
<dbReference type="GO" id="GO:0000819">
    <property type="term" value="P:sister chromatid segregation"/>
    <property type="evidence" value="ECO:0007669"/>
    <property type="project" value="TreeGrafter"/>
</dbReference>
<dbReference type="EMBL" id="MVBO01000127">
    <property type="protein sequence ID" value="OZJ02758.1"/>
    <property type="molecule type" value="Genomic_DNA"/>
</dbReference>
<evidence type="ECO:0000256" key="5">
    <source>
        <dbReference type="ARBA" id="ARBA00022741"/>
    </source>
</evidence>
<evidence type="ECO:0000256" key="11">
    <source>
        <dbReference type="SAM" id="Coils"/>
    </source>
</evidence>
<evidence type="ECO:0000256" key="8">
    <source>
        <dbReference type="ARBA" id="ARBA00023125"/>
    </source>
</evidence>
<gene>
    <name evidence="14" type="ORF">BZG36_03359</name>
</gene>